<gene>
    <name evidence="2" type="ORF">PVK06_036600</name>
</gene>
<accession>A0ABR0NJY7</accession>
<sequence length="118" mass="13286">MDAEGKQSLPTLGSGNSELGTEALAEIVRKVVEKVLDTKIKEIRETLQIGCLECKKRKDPSSQRTEPRSVKHVKTRPNFPTCKDCNGRHPGECHRKIGACHRYGSKEHRARDCQVYSI</sequence>
<reference evidence="2 3" key="1">
    <citation type="submission" date="2023-03" db="EMBL/GenBank/DDBJ databases">
        <title>WGS of Gossypium arboreum.</title>
        <authorList>
            <person name="Yu D."/>
        </authorList>
    </citation>
    <scope>NUCLEOTIDE SEQUENCE [LARGE SCALE GENOMIC DNA]</scope>
    <source>
        <tissue evidence="2">Leaf</tissue>
    </source>
</reference>
<organism evidence="2 3">
    <name type="scientific">Gossypium arboreum</name>
    <name type="common">Tree cotton</name>
    <name type="synonym">Gossypium nanking</name>
    <dbReference type="NCBI Taxonomy" id="29729"/>
    <lineage>
        <taxon>Eukaryota</taxon>
        <taxon>Viridiplantae</taxon>
        <taxon>Streptophyta</taxon>
        <taxon>Embryophyta</taxon>
        <taxon>Tracheophyta</taxon>
        <taxon>Spermatophyta</taxon>
        <taxon>Magnoliopsida</taxon>
        <taxon>eudicotyledons</taxon>
        <taxon>Gunneridae</taxon>
        <taxon>Pentapetalae</taxon>
        <taxon>rosids</taxon>
        <taxon>malvids</taxon>
        <taxon>Malvales</taxon>
        <taxon>Malvaceae</taxon>
        <taxon>Malvoideae</taxon>
        <taxon>Gossypium</taxon>
    </lineage>
</organism>
<proteinExistence type="predicted"/>
<comment type="caution">
    <text evidence="2">The sequence shown here is derived from an EMBL/GenBank/DDBJ whole genome shotgun (WGS) entry which is preliminary data.</text>
</comment>
<feature type="region of interest" description="Disordered" evidence="1">
    <location>
        <begin position="56"/>
        <end position="75"/>
    </location>
</feature>
<name>A0ABR0NJY7_GOSAR</name>
<evidence type="ECO:0000313" key="3">
    <source>
        <dbReference type="Proteomes" id="UP001358586"/>
    </source>
</evidence>
<feature type="compositionally biased region" description="Basic and acidic residues" evidence="1">
    <location>
        <begin position="56"/>
        <end position="69"/>
    </location>
</feature>
<dbReference type="EMBL" id="JARKNE010000010">
    <property type="protein sequence ID" value="KAK5795338.1"/>
    <property type="molecule type" value="Genomic_DNA"/>
</dbReference>
<evidence type="ECO:0000313" key="2">
    <source>
        <dbReference type="EMBL" id="KAK5795338.1"/>
    </source>
</evidence>
<keyword evidence="3" id="KW-1185">Reference proteome</keyword>
<dbReference type="Proteomes" id="UP001358586">
    <property type="component" value="Chromosome 10"/>
</dbReference>
<protein>
    <submittedName>
        <fullName evidence="2">Uncharacterized protein</fullName>
    </submittedName>
</protein>
<evidence type="ECO:0000256" key="1">
    <source>
        <dbReference type="SAM" id="MobiDB-lite"/>
    </source>
</evidence>